<protein>
    <recommendedName>
        <fullName evidence="6">Holliday junction branch migration complex subunit RuvA</fullName>
    </recommendedName>
</protein>
<dbReference type="Pfam" id="PF01330">
    <property type="entry name" value="RuvA_N"/>
    <property type="match status" value="1"/>
</dbReference>
<dbReference type="NCBIfam" id="TIGR00084">
    <property type="entry name" value="ruvA"/>
    <property type="match status" value="1"/>
</dbReference>
<feature type="domain" description="Helix-hairpin-helix DNA-binding motif class 1" evidence="7">
    <location>
        <begin position="107"/>
        <end position="126"/>
    </location>
</feature>
<accession>A0A2H0NCG6</accession>
<dbReference type="SUPFAM" id="SSF46929">
    <property type="entry name" value="DNA helicase RuvA subunit, C-terminal domain"/>
    <property type="match status" value="1"/>
</dbReference>
<dbReference type="InterPro" id="IPR000085">
    <property type="entry name" value="RuvA"/>
</dbReference>
<dbReference type="SUPFAM" id="SSF50249">
    <property type="entry name" value="Nucleic acid-binding proteins"/>
    <property type="match status" value="1"/>
</dbReference>
<dbReference type="Gene3D" id="1.10.150.20">
    <property type="entry name" value="5' to 3' exonuclease, C-terminal subdomain"/>
    <property type="match status" value="1"/>
</dbReference>
<dbReference type="HAMAP" id="MF_00031">
    <property type="entry name" value="DNA_HJ_migration_RuvA"/>
    <property type="match status" value="1"/>
</dbReference>
<evidence type="ECO:0000256" key="3">
    <source>
        <dbReference type="ARBA" id="ARBA00023125"/>
    </source>
</evidence>
<evidence type="ECO:0000259" key="7">
    <source>
        <dbReference type="SMART" id="SM00278"/>
    </source>
</evidence>
<evidence type="ECO:0000313" key="9">
    <source>
        <dbReference type="Proteomes" id="UP000230564"/>
    </source>
</evidence>
<comment type="subunit">
    <text evidence="6">Homotetramer. Forms an RuvA(8)-RuvB(12)-Holliday junction (HJ) complex. HJ DNA is sandwiched between 2 RuvA tetramers; dsDNA enters through RuvA and exits via RuvB. An RuvB hexamer assembles on each DNA strand where it exits the tetramer. Each RuvB hexamer is contacted by two RuvA subunits (via domain III) on 2 adjacent RuvB subunits; this complex drives branch migration. In the full resolvosome a probable DNA-RuvA(4)-RuvB(12)-RuvC(2) complex forms which resolves the HJ.</text>
</comment>
<dbReference type="InterPro" id="IPR012340">
    <property type="entry name" value="NA-bd_OB-fold"/>
</dbReference>
<dbReference type="GO" id="GO:0000400">
    <property type="term" value="F:four-way junction DNA binding"/>
    <property type="evidence" value="ECO:0007669"/>
    <property type="project" value="UniProtKB-UniRule"/>
</dbReference>
<comment type="caution">
    <text evidence="6">Lacks conserved residue(s) required for the propagation of feature annotation.</text>
</comment>
<dbReference type="GO" id="GO:0009379">
    <property type="term" value="C:Holliday junction helicase complex"/>
    <property type="evidence" value="ECO:0007669"/>
    <property type="project" value="InterPro"/>
</dbReference>
<reference evidence="8 9" key="1">
    <citation type="submission" date="2017-09" db="EMBL/GenBank/DDBJ databases">
        <title>Depth-based differentiation of microbial function through sediment-hosted aquifers and enrichment of novel symbionts in the deep terrestrial subsurface.</title>
        <authorList>
            <person name="Probst A.J."/>
            <person name="Ladd B."/>
            <person name="Jarett J.K."/>
            <person name="Geller-Mcgrath D.E."/>
            <person name="Sieber C.M."/>
            <person name="Emerson J.B."/>
            <person name="Anantharaman K."/>
            <person name="Thomas B.C."/>
            <person name="Malmstrom R."/>
            <person name="Stieglmeier M."/>
            <person name="Klingl A."/>
            <person name="Woyke T."/>
            <person name="Ryan C.M."/>
            <person name="Banfield J.F."/>
        </authorList>
    </citation>
    <scope>NUCLEOTIDE SEQUENCE [LARGE SCALE GENOMIC DNA]</scope>
    <source>
        <strain evidence="8">CG11_big_fil_rev_8_21_14_0_20_36_20</strain>
    </source>
</reference>
<dbReference type="AlphaFoldDB" id="A0A2H0NCG6"/>
<dbReference type="GO" id="GO:0048476">
    <property type="term" value="C:Holliday junction resolvase complex"/>
    <property type="evidence" value="ECO:0007669"/>
    <property type="project" value="UniProtKB-UniRule"/>
</dbReference>
<dbReference type="InterPro" id="IPR011114">
    <property type="entry name" value="RuvA_C"/>
</dbReference>
<feature type="domain" description="Helix-hairpin-helix DNA-binding motif class 1" evidence="7">
    <location>
        <begin position="72"/>
        <end position="91"/>
    </location>
</feature>
<dbReference type="Gene3D" id="2.40.50.140">
    <property type="entry name" value="Nucleic acid-binding proteins"/>
    <property type="match status" value="1"/>
</dbReference>
<evidence type="ECO:0000313" key="8">
    <source>
        <dbReference type="EMBL" id="PIR06590.1"/>
    </source>
</evidence>
<comment type="similarity">
    <text evidence="6">Belongs to the RuvA family.</text>
</comment>
<dbReference type="GO" id="GO:0009378">
    <property type="term" value="F:four-way junction helicase activity"/>
    <property type="evidence" value="ECO:0007669"/>
    <property type="project" value="InterPro"/>
</dbReference>
<dbReference type="Gene3D" id="1.10.8.10">
    <property type="entry name" value="DNA helicase RuvA subunit, C-terminal domain"/>
    <property type="match status" value="1"/>
</dbReference>
<dbReference type="InterPro" id="IPR003583">
    <property type="entry name" value="Hlx-hairpin-Hlx_DNA-bd_motif"/>
</dbReference>
<dbReference type="GO" id="GO:0005737">
    <property type="term" value="C:cytoplasm"/>
    <property type="evidence" value="ECO:0007669"/>
    <property type="project" value="UniProtKB-SubCell"/>
</dbReference>
<dbReference type="SUPFAM" id="SSF47781">
    <property type="entry name" value="RuvA domain 2-like"/>
    <property type="match status" value="1"/>
</dbReference>
<dbReference type="Proteomes" id="UP000230564">
    <property type="component" value="Unassembled WGS sequence"/>
</dbReference>
<dbReference type="GO" id="GO:0006310">
    <property type="term" value="P:DNA recombination"/>
    <property type="evidence" value="ECO:0007669"/>
    <property type="project" value="UniProtKB-UniRule"/>
</dbReference>
<name>A0A2H0NCG6_9BACT</name>
<keyword evidence="2 6" id="KW-0227">DNA damage</keyword>
<dbReference type="InterPro" id="IPR013849">
    <property type="entry name" value="DNA_helicase_Holl-junc_RuvA_I"/>
</dbReference>
<evidence type="ECO:0000256" key="5">
    <source>
        <dbReference type="ARBA" id="ARBA00023204"/>
    </source>
</evidence>
<dbReference type="Pfam" id="PF07499">
    <property type="entry name" value="RuvA_C"/>
    <property type="match status" value="1"/>
</dbReference>
<dbReference type="InterPro" id="IPR010994">
    <property type="entry name" value="RuvA_2-like"/>
</dbReference>
<dbReference type="SMART" id="SM00278">
    <property type="entry name" value="HhH1"/>
    <property type="match status" value="2"/>
</dbReference>
<dbReference type="Pfam" id="PF14520">
    <property type="entry name" value="HHH_5"/>
    <property type="match status" value="1"/>
</dbReference>
<organism evidence="8 9">
    <name type="scientific">Candidatus Komeilibacteria bacterium CG11_big_fil_rev_8_21_14_0_20_36_20</name>
    <dbReference type="NCBI Taxonomy" id="1974477"/>
    <lineage>
        <taxon>Bacteria</taxon>
        <taxon>Candidatus Komeiliibacteriota</taxon>
    </lineage>
</organism>
<comment type="caution">
    <text evidence="8">The sequence shown here is derived from an EMBL/GenBank/DDBJ whole genome shotgun (WGS) entry which is preliminary data.</text>
</comment>
<dbReference type="GO" id="GO:0005524">
    <property type="term" value="F:ATP binding"/>
    <property type="evidence" value="ECO:0007669"/>
    <property type="project" value="InterPro"/>
</dbReference>
<comment type="domain">
    <text evidence="6">Has three domains with a flexible linker between the domains II and III and assumes an 'L' shape. Domain III is highly mobile and contacts RuvB.</text>
</comment>
<keyword evidence="3 6" id="KW-0238">DNA-binding</keyword>
<evidence type="ECO:0000256" key="2">
    <source>
        <dbReference type="ARBA" id="ARBA00022763"/>
    </source>
</evidence>
<feature type="region of interest" description="Domain III" evidence="6">
    <location>
        <begin position="146"/>
        <end position="191"/>
    </location>
</feature>
<evidence type="ECO:0000256" key="1">
    <source>
        <dbReference type="ARBA" id="ARBA00022490"/>
    </source>
</evidence>
<keyword evidence="5 6" id="KW-0234">DNA repair</keyword>
<evidence type="ECO:0000256" key="6">
    <source>
        <dbReference type="HAMAP-Rule" id="MF_00031"/>
    </source>
</evidence>
<comment type="function">
    <text evidence="6">The RuvA-RuvB-RuvC complex processes Holliday junction (HJ) DNA during genetic recombination and DNA repair, while the RuvA-RuvB complex plays an important role in the rescue of blocked DNA replication forks via replication fork reversal (RFR). RuvA specifically binds to HJ cruciform DNA, conferring on it an open structure. The RuvB hexamer acts as an ATP-dependent pump, pulling dsDNA into and through the RuvAB complex. HJ branch migration allows RuvC to scan DNA until it finds its consensus sequence, where it cleaves and resolves the cruciform DNA.</text>
</comment>
<gene>
    <name evidence="6 8" type="primary">ruvA</name>
    <name evidence="8" type="ORF">COV55_03645</name>
</gene>
<proteinExistence type="inferred from homology"/>
<dbReference type="InterPro" id="IPR036267">
    <property type="entry name" value="RuvA_C_sf"/>
</dbReference>
<evidence type="ECO:0000256" key="4">
    <source>
        <dbReference type="ARBA" id="ARBA00023172"/>
    </source>
</evidence>
<dbReference type="EMBL" id="PCWQ01000012">
    <property type="protein sequence ID" value="PIR06590.1"/>
    <property type="molecule type" value="Genomic_DNA"/>
</dbReference>
<dbReference type="GO" id="GO:0006281">
    <property type="term" value="P:DNA repair"/>
    <property type="evidence" value="ECO:0007669"/>
    <property type="project" value="UniProtKB-UniRule"/>
</dbReference>
<keyword evidence="4 6" id="KW-0233">DNA recombination</keyword>
<comment type="subcellular location">
    <subcellularLocation>
        <location evidence="6">Cytoplasm</location>
    </subcellularLocation>
</comment>
<keyword evidence="1 6" id="KW-0963">Cytoplasm</keyword>
<sequence>MIAYLKGQILEKTSKSVIILLNNIGYEVFLSSEYLYKLKKGQEVEFFIYSNIKEDAFDLYGFQNLEELDFFKKLISVSGVGPRSAINILSLASVNDLKKAISSEDSSLLQQVSGIGKKTAERLVVELKEKFIVDLSDKKAVGGGNAQVMEALISLGYKDNEIRAIIRDIPAEEKDLSGKIKKALQLLNKQK</sequence>
<dbReference type="CDD" id="cd14332">
    <property type="entry name" value="UBA_RuvA_C"/>
    <property type="match status" value="1"/>
</dbReference>